<evidence type="ECO:0000256" key="11">
    <source>
        <dbReference type="PROSITE-ProRule" id="PRU01360"/>
    </source>
</evidence>
<dbReference type="RefSeq" id="WP_183410687.1">
    <property type="nucleotide sequence ID" value="NZ_JACHWY010000002.1"/>
</dbReference>
<evidence type="ECO:0000313" key="17">
    <source>
        <dbReference type="EMBL" id="MBB3047938.1"/>
    </source>
</evidence>
<evidence type="ECO:0000256" key="12">
    <source>
        <dbReference type="RuleBase" id="RU003357"/>
    </source>
</evidence>
<comment type="caution">
    <text evidence="17">The sequence shown here is derived from an EMBL/GenBank/DDBJ whole genome shotgun (WGS) entry which is preliminary data.</text>
</comment>
<keyword evidence="10 11" id="KW-0998">Cell outer membrane</keyword>
<keyword evidence="7" id="KW-0406">Ion transport</keyword>
<evidence type="ECO:0000256" key="10">
    <source>
        <dbReference type="ARBA" id="ARBA00023237"/>
    </source>
</evidence>
<evidence type="ECO:0000256" key="5">
    <source>
        <dbReference type="ARBA" id="ARBA00022692"/>
    </source>
</evidence>
<dbReference type="PROSITE" id="PS52016">
    <property type="entry name" value="TONB_DEPENDENT_REC_3"/>
    <property type="match status" value="1"/>
</dbReference>
<evidence type="ECO:0000259" key="16">
    <source>
        <dbReference type="Pfam" id="PF07715"/>
    </source>
</evidence>
<evidence type="ECO:0000256" key="3">
    <source>
        <dbReference type="ARBA" id="ARBA00022452"/>
    </source>
</evidence>
<feature type="signal peptide" evidence="14">
    <location>
        <begin position="1"/>
        <end position="21"/>
    </location>
</feature>
<keyword evidence="5 11" id="KW-0812">Transmembrane</keyword>
<evidence type="ECO:0000256" key="7">
    <source>
        <dbReference type="ARBA" id="ARBA00023065"/>
    </source>
</evidence>
<dbReference type="GO" id="GO:0009279">
    <property type="term" value="C:cell outer membrane"/>
    <property type="evidence" value="ECO:0007669"/>
    <property type="project" value="UniProtKB-SubCell"/>
</dbReference>
<reference evidence="17 18" key="1">
    <citation type="submission" date="2020-08" db="EMBL/GenBank/DDBJ databases">
        <title>Genomic Encyclopedia of Type Strains, Phase III (KMG-III): the genomes of soil and plant-associated and newly described type strains.</title>
        <authorList>
            <person name="Whitman W."/>
        </authorList>
    </citation>
    <scope>NUCLEOTIDE SEQUENCE [LARGE SCALE GENOMIC DNA]</scope>
    <source>
        <strain evidence="17 18">CECT 8654</strain>
    </source>
</reference>
<keyword evidence="8 12" id="KW-0798">TonB box</keyword>
<dbReference type="PANTHER" id="PTHR32552">
    <property type="entry name" value="FERRICHROME IRON RECEPTOR-RELATED"/>
    <property type="match status" value="1"/>
</dbReference>
<dbReference type="InterPro" id="IPR039426">
    <property type="entry name" value="TonB-dep_rcpt-like"/>
</dbReference>
<comment type="similarity">
    <text evidence="11 12">Belongs to the TonB-dependent receptor family.</text>
</comment>
<accession>A0A7W4W6G7</accession>
<dbReference type="GO" id="GO:0006826">
    <property type="term" value="P:iron ion transport"/>
    <property type="evidence" value="ECO:0007669"/>
    <property type="project" value="UniProtKB-KW"/>
</dbReference>
<gene>
    <name evidence="17" type="ORF">FHR99_002204</name>
</gene>
<keyword evidence="6" id="KW-0408">Iron</keyword>
<dbReference type="AlphaFoldDB" id="A0A7W4W6G7"/>
<comment type="subcellular location">
    <subcellularLocation>
        <location evidence="1 11">Cell outer membrane</location>
        <topology evidence="1 11">Multi-pass membrane protein</topology>
    </subcellularLocation>
</comment>
<keyword evidence="14" id="KW-0732">Signal</keyword>
<feature type="compositionally biased region" description="Basic and acidic residues" evidence="13">
    <location>
        <begin position="255"/>
        <end position="267"/>
    </location>
</feature>
<dbReference type="PANTHER" id="PTHR32552:SF81">
    <property type="entry name" value="TONB-DEPENDENT OUTER MEMBRANE RECEPTOR"/>
    <property type="match status" value="1"/>
</dbReference>
<keyword evidence="4" id="KW-0410">Iron transport</keyword>
<dbReference type="InterPro" id="IPR036942">
    <property type="entry name" value="Beta-barrel_TonB_sf"/>
</dbReference>
<dbReference type="Proteomes" id="UP000537130">
    <property type="component" value="Unassembled WGS sequence"/>
</dbReference>
<organism evidence="17 18">
    <name type="scientific">Litorivivens lipolytica</name>
    <dbReference type="NCBI Taxonomy" id="1524264"/>
    <lineage>
        <taxon>Bacteria</taxon>
        <taxon>Pseudomonadati</taxon>
        <taxon>Pseudomonadota</taxon>
        <taxon>Gammaproteobacteria</taxon>
        <taxon>Litorivivens</taxon>
    </lineage>
</organism>
<dbReference type="InterPro" id="IPR000531">
    <property type="entry name" value="Beta-barrel_TonB"/>
</dbReference>
<dbReference type="Pfam" id="PF00593">
    <property type="entry name" value="TonB_dep_Rec_b-barrel"/>
    <property type="match status" value="1"/>
</dbReference>
<proteinExistence type="inferred from homology"/>
<dbReference type="SUPFAM" id="SSF56935">
    <property type="entry name" value="Porins"/>
    <property type="match status" value="1"/>
</dbReference>
<evidence type="ECO:0000256" key="4">
    <source>
        <dbReference type="ARBA" id="ARBA00022496"/>
    </source>
</evidence>
<name>A0A7W4W6G7_9GAMM</name>
<evidence type="ECO:0000256" key="6">
    <source>
        <dbReference type="ARBA" id="ARBA00023004"/>
    </source>
</evidence>
<feature type="domain" description="TonB-dependent receptor plug" evidence="16">
    <location>
        <begin position="47"/>
        <end position="153"/>
    </location>
</feature>
<keyword evidence="2 11" id="KW-0813">Transport</keyword>
<dbReference type="InterPro" id="IPR012910">
    <property type="entry name" value="Plug_dom"/>
</dbReference>
<evidence type="ECO:0000256" key="1">
    <source>
        <dbReference type="ARBA" id="ARBA00004571"/>
    </source>
</evidence>
<sequence>MKAAHRLPLFGLLLTPVLTLAQDPTPNDQQPKLEEVLVSGDKIARPLTETVSSVVVESAEDIAASTAASMKDIVSRYANLVSANGDREIAIRGVPQGGIGGEGETISVLLDGVALPAKAASFAGPLSAWDLEQVEVFRGAQSTSQGRSSLAGAVILESRYPTDYWDLALRAGVMSRDGHDYAIAAGGPLSDTLRFRVSHQDRYDNGDVKNITRDEDDAGREIRRNSRAGFTWLPSTFDHYRLDYRVSRSSNEFGDPLHDSSQGERTETSNVRTSQDNVTILHSLRQSLVLSERWQLESVSGWTELDDLYIIDFDRSAADGGYSDNTIDERIASQELRLRFQGEQLNGFIGLYYSDSERATSTVGYDVAAGGGTVLLNGFINGTRDVQTGAFFIDGDWQFAERWRLSAGVRINREEFAYTGVADLSLDLTAPLPGAPVIPLSDEMSDALVFAAPSLVPPDYDVADDGAFTDVLPKVSLAWDLLDDLMLGVSYREGYRSGGTSISFFGGAVSTFEPEYTSTWELAVRWQLPGHGLLLASNLFHTRWRDQQVTIGETSGFETTTTNAGKSHYYGLETELRWQATSHLELFASLGYLHSEFDEFVNDGEDYAGNEFPFSPEYSAGAGIVLRDWHKLSASLSANHVAEVYSDPDNDSRSQSDARTLVNAKVSYTLSEGLSFSVFARNLLDDLNEQGALVAGDRIASRYGEPRSLGAMLEWRLHP</sequence>
<evidence type="ECO:0000259" key="15">
    <source>
        <dbReference type="Pfam" id="PF00593"/>
    </source>
</evidence>
<evidence type="ECO:0000256" key="2">
    <source>
        <dbReference type="ARBA" id="ARBA00022448"/>
    </source>
</evidence>
<dbReference type="EMBL" id="JACHWY010000002">
    <property type="protein sequence ID" value="MBB3047938.1"/>
    <property type="molecule type" value="Genomic_DNA"/>
</dbReference>
<dbReference type="Gene3D" id="2.40.170.20">
    <property type="entry name" value="TonB-dependent receptor, beta-barrel domain"/>
    <property type="match status" value="1"/>
</dbReference>
<feature type="domain" description="TonB-dependent receptor-like beta-barrel" evidence="15">
    <location>
        <begin position="235"/>
        <end position="683"/>
    </location>
</feature>
<keyword evidence="17" id="KW-0675">Receptor</keyword>
<evidence type="ECO:0000256" key="8">
    <source>
        <dbReference type="ARBA" id="ARBA00023077"/>
    </source>
</evidence>
<evidence type="ECO:0000256" key="13">
    <source>
        <dbReference type="SAM" id="MobiDB-lite"/>
    </source>
</evidence>
<feature type="chain" id="PRO_5030779951" evidence="14">
    <location>
        <begin position="22"/>
        <end position="719"/>
    </location>
</feature>
<keyword evidence="18" id="KW-1185">Reference proteome</keyword>
<evidence type="ECO:0000313" key="18">
    <source>
        <dbReference type="Proteomes" id="UP000537130"/>
    </source>
</evidence>
<feature type="region of interest" description="Disordered" evidence="13">
    <location>
        <begin position="253"/>
        <end position="274"/>
    </location>
</feature>
<keyword evidence="9 11" id="KW-0472">Membrane</keyword>
<dbReference type="Pfam" id="PF07715">
    <property type="entry name" value="Plug"/>
    <property type="match status" value="1"/>
</dbReference>
<protein>
    <submittedName>
        <fullName evidence="17">Outer membrane receptor protein involved in Fe transport</fullName>
    </submittedName>
</protein>
<keyword evidence="3 11" id="KW-1134">Transmembrane beta strand</keyword>
<evidence type="ECO:0000256" key="9">
    <source>
        <dbReference type="ARBA" id="ARBA00023136"/>
    </source>
</evidence>
<evidence type="ECO:0000256" key="14">
    <source>
        <dbReference type="SAM" id="SignalP"/>
    </source>
</evidence>